<organism evidence="1 2">
    <name type="scientific">Dreissena polymorpha</name>
    <name type="common">Zebra mussel</name>
    <name type="synonym">Mytilus polymorpha</name>
    <dbReference type="NCBI Taxonomy" id="45954"/>
    <lineage>
        <taxon>Eukaryota</taxon>
        <taxon>Metazoa</taxon>
        <taxon>Spiralia</taxon>
        <taxon>Lophotrochozoa</taxon>
        <taxon>Mollusca</taxon>
        <taxon>Bivalvia</taxon>
        <taxon>Autobranchia</taxon>
        <taxon>Heteroconchia</taxon>
        <taxon>Euheterodonta</taxon>
        <taxon>Imparidentia</taxon>
        <taxon>Neoheterodontei</taxon>
        <taxon>Myida</taxon>
        <taxon>Dreissenoidea</taxon>
        <taxon>Dreissenidae</taxon>
        <taxon>Dreissena</taxon>
    </lineage>
</organism>
<reference evidence="1" key="1">
    <citation type="journal article" date="2019" name="bioRxiv">
        <title>The Genome of the Zebra Mussel, Dreissena polymorpha: A Resource for Invasive Species Research.</title>
        <authorList>
            <person name="McCartney M.A."/>
            <person name="Auch B."/>
            <person name="Kono T."/>
            <person name="Mallez S."/>
            <person name="Zhang Y."/>
            <person name="Obille A."/>
            <person name="Becker A."/>
            <person name="Abrahante J.E."/>
            <person name="Garbe J."/>
            <person name="Badalamenti J.P."/>
            <person name="Herman A."/>
            <person name="Mangelson H."/>
            <person name="Liachko I."/>
            <person name="Sullivan S."/>
            <person name="Sone E.D."/>
            <person name="Koren S."/>
            <person name="Silverstein K.A.T."/>
            <person name="Beckman K.B."/>
            <person name="Gohl D.M."/>
        </authorList>
    </citation>
    <scope>NUCLEOTIDE SEQUENCE</scope>
    <source>
        <strain evidence="1">Duluth1</strain>
        <tissue evidence="1">Whole animal</tissue>
    </source>
</reference>
<keyword evidence="2" id="KW-1185">Reference proteome</keyword>
<dbReference type="EMBL" id="JAIWYP010000014">
    <property type="protein sequence ID" value="KAH3707118.1"/>
    <property type="molecule type" value="Genomic_DNA"/>
</dbReference>
<reference evidence="1" key="2">
    <citation type="submission" date="2020-11" db="EMBL/GenBank/DDBJ databases">
        <authorList>
            <person name="McCartney M.A."/>
            <person name="Auch B."/>
            <person name="Kono T."/>
            <person name="Mallez S."/>
            <person name="Becker A."/>
            <person name="Gohl D.M."/>
            <person name="Silverstein K.A.T."/>
            <person name="Koren S."/>
            <person name="Bechman K.B."/>
            <person name="Herman A."/>
            <person name="Abrahante J.E."/>
            <person name="Garbe J."/>
        </authorList>
    </citation>
    <scope>NUCLEOTIDE SEQUENCE</scope>
    <source>
        <strain evidence="1">Duluth1</strain>
        <tissue evidence="1">Whole animal</tissue>
    </source>
</reference>
<comment type="caution">
    <text evidence="1">The sequence shown here is derived from an EMBL/GenBank/DDBJ whole genome shotgun (WGS) entry which is preliminary data.</text>
</comment>
<dbReference type="Proteomes" id="UP000828390">
    <property type="component" value="Unassembled WGS sequence"/>
</dbReference>
<proteinExistence type="predicted"/>
<dbReference type="AlphaFoldDB" id="A0A9D4BV32"/>
<evidence type="ECO:0000313" key="2">
    <source>
        <dbReference type="Proteomes" id="UP000828390"/>
    </source>
</evidence>
<name>A0A9D4BV32_DREPO</name>
<sequence length="136" mass="15316">MKLDRYIDHDWQMTPIDFQVKGQGHDLVRYRKVKLKRKPEGTSDSEEKEEGCITSLTAAVAFTDIKSASKAHKAEKKIGNNVLSNDYSTGFGATGSVLKRTHEPEHFPRGRPEHSREKGFRGSLVRALLPATLFSF</sequence>
<evidence type="ECO:0000313" key="1">
    <source>
        <dbReference type="EMBL" id="KAH3707118.1"/>
    </source>
</evidence>
<protein>
    <submittedName>
        <fullName evidence="1">Uncharacterized protein</fullName>
    </submittedName>
</protein>
<gene>
    <name evidence="1" type="ORF">DPMN_066515</name>
</gene>
<accession>A0A9D4BV32</accession>